<comment type="caution">
    <text evidence="2">The sequence shown here is derived from an EMBL/GenBank/DDBJ whole genome shotgun (WGS) entry which is preliminary data.</text>
</comment>
<evidence type="ECO:0000313" key="3">
    <source>
        <dbReference type="Proteomes" id="UP000028995"/>
    </source>
</evidence>
<dbReference type="Proteomes" id="UP000028995">
    <property type="component" value="Unassembled WGS sequence"/>
</dbReference>
<dbReference type="STRING" id="35760.BCHO_0434"/>
<evidence type="ECO:0000313" key="2">
    <source>
        <dbReference type="EMBL" id="KFI58388.1"/>
    </source>
</evidence>
<name>A0A087AHY8_9BIFI</name>
<accession>A0A087AHY8</accession>
<dbReference type="EMBL" id="JGYU01000001">
    <property type="protein sequence ID" value="KFI58388.1"/>
    <property type="molecule type" value="Genomic_DNA"/>
</dbReference>
<gene>
    <name evidence="2" type="ORF">BCHO_0434</name>
</gene>
<organism evidence="2 3">
    <name type="scientific">Bifidobacterium choerinum</name>
    <dbReference type="NCBI Taxonomy" id="35760"/>
    <lineage>
        <taxon>Bacteria</taxon>
        <taxon>Bacillati</taxon>
        <taxon>Actinomycetota</taxon>
        <taxon>Actinomycetes</taxon>
        <taxon>Bifidobacteriales</taxon>
        <taxon>Bifidobacteriaceae</taxon>
        <taxon>Bifidobacterium</taxon>
    </lineage>
</organism>
<evidence type="ECO:0000256" key="1">
    <source>
        <dbReference type="SAM" id="MobiDB-lite"/>
    </source>
</evidence>
<feature type="region of interest" description="Disordered" evidence="1">
    <location>
        <begin position="13"/>
        <end position="43"/>
    </location>
</feature>
<keyword evidence="3" id="KW-1185">Reference proteome</keyword>
<reference evidence="2 3" key="1">
    <citation type="submission" date="2014-03" db="EMBL/GenBank/DDBJ databases">
        <title>Genomics of Bifidobacteria.</title>
        <authorList>
            <person name="Ventura M."/>
            <person name="Milani C."/>
            <person name="Lugli G.A."/>
        </authorList>
    </citation>
    <scope>NUCLEOTIDE SEQUENCE [LARGE SCALE GENOMIC DNA]</scope>
    <source>
        <strain evidence="2 3">LMG 10510</strain>
    </source>
</reference>
<proteinExistence type="predicted"/>
<sequence>MGPMDTTQHILQMAGPSHGRRPIRPLGGAPTLMPPATPQPLFRDADGTAMLEAAMADCHRIMQRMARECAATLDEAAASLGAAAIDGWHGTAAELYRERIRSAGAQARIVRAQADLAPAMLLATGGAR</sequence>
<protein>
    <submittedName>
        <fullName evidence="2">Uncharacterized protein</fullName>
    </submittedName>
</protein>
<dbReference type="AlphaFoldDB" id="A0A087AHY8"/>